<feature type="transmembrane region" description="Helical" evidence="1">
    <location>
        <begin position="21"/>
        <end position="40"/>
    </location>
</feature>
<keyword evidence="1" id="KW-1133">Transmembrane helix</keyword>
<dbReference type="EMBL" id="CP062941">
    <property type="protein sequence ID" value="QOL48927.1"/>
    <property type="molecule type" value="Genomic_DNA"/>
</dbReference>
<reference evidence="2 3" key="1">
    <citation type="submission" date="2020-10" db="EMBL/GenBank/DDBJ databases">
        <title>Genome sequencing of Massilia sp. LPB0304.</title>
        <authorList>
            <person name="Kim J."/>
        </authorList>
    </citation>
    <scope>NUCLEOTIDE SEQUENCE [LARGE SCALE GENOMIC DNA]</scope>
    <source>
        <strain evidence="2 3">LPB0304</strain>
    </source>
</reference>
<keyword evidence="3" id="KW-1185">Reference proteome</keyword>
<dbReference type="KEGG" id="mlir:LPB04_18550"/>
<organism evidence="2 3">
    <name type="scientific">Massilia litorea</name>
    <dbReference type="NCBI Taxonomy" id="2769491"/>
    <lineage>
        <taxon>Bacteria</taxon>
        <taxon>Pseudomonadati</taxon>
        <taxon>Pseudomonadota</taxon>
        <taxon>Betaproteobacteria</taxon>
        <taxon>Burkholderiales</taxon>
        <taxon>Oxalobacteraceae</taxon>
        <taxon>Telluria group</taxon>
        <taxon>Massilia</taxon>
    </lineage>
</organism>
<dbReference type="RefSeq" id="WP_193685970.1">
    <property type="nucleotide sequence ID" value="NZ_CP062941.1"/>
</dbReference>
<name>A0A7L9U205_9BURK</name>
<gene>
    <name evidence="2" type="ORF">LPB04_18550</name>
</gene>
<accession>A0A7L9U205</accession>
<keyword evidence="1" id="KW-0472">Membrane</keyword>
<proteinExistence type="predicted"/>
<evidence type="ECO:0000313" key="2">
    <source>
        <dbReference type="EMBL" id="QOL48927.1"/>
    </source>
</evidence>
<sequence>MHTATITSVSNKTDTPLRRKARILLAEIFYALSLSNRAYYQGLNRF</sequence>
<evidence type="ECO:0000313" key="3">
    <source>
        <dbReference type="Proteomes" id="UP000593875"/>
    </source>
</evidence>
<keyword evidence="1" id="KW-0812">Transmembrane</keyword>
<protein>
    <submittedName>
        <fullName evidence="2">Uncharacterized protein</fullName>
    </submittedName>
</protein>
<dbReference type="AlphaFoldDB" id="A0A7L9U205"/>
<dbReference type="Proteomes" id="UP000593875">
    <property type="component" value="Chromosome"/>
</dbReference>
<evidence type="ECO:0000256" key="1">
    <source>
        <dbReference type="SAM" id="Phobius"/>
    </source>
</evidence>